<evidence type="ECO:0000313" key="2">
    <source>
        <dbReference type="Proteomes" id="UP000249390"/>
    </source>
</evidence>
<gene>
    <name evidence="1" type="ORF">DM860_010285</name>
</gene>
<proteinExistence type="predicted"/>
<dbReference type="Proteomes" id="UP000249390">
    <property type="component" value="Unassembled WGS sequence"/>
</dbReference>
<name>A0A328DB04_9ASTE</name>
<sequence>MDLGLGRCSSFSLRKITLTLEIHSEIHNNALALQIPNLNAGFSSSTEPVPVRAEAKSMNDRSSLKAVKLLSFGQIPEENNSIFPSAGTQRAIGGNRNGVHVPCVAGKSGTKLAVGQIPHLHSFIPRSRDDRGMDIVRAESNARNPLAVTVGVLNSVLALAESVPQLNCLVPGRGNNLTIIDGKRHGKDVLSVADEPTRSGSRLEVPETELSVPRTGESELAVGRENNVLDEVRMSGEAAMGDVDLRAVFRETPVDQRFVTGSGDDDVGVIHRSSDGRDPIGVGLHGSAEAETFVRHFRPPLFRSESLELGKWKKWEKNSFAYILVPDRDCKT</sequence>
<protein>
    <submittedName>
        <fullName evidence="1">Uncharacterized protein</fullName>
    </submittedName>
</protein>
<accession>A0A328DB04</accession>
<comment type="caution">
    <text evidence="1">The sequence shown here is derived from an EMBL/GenBank/DDBJ whole genome shotgun (WGS) entry which is preliminary data.</text>
</comment>
<dbReference type="AlphaFoldDB" id="A0A328DB04"/>
<organism evidence="1 2">
    <name type="scientific">Cuscuta australis</name>
    <dbReference type="NCBI Taxonomy" id="267555"/>
    <lineage>
        <taxon>Eukaryota</taxon>
        <taxon>Viridiplantae</taxon>
        <taxon>Streptophyta</taxon>
        <taxon>Embryophyta</taxon>
        <taxon>Tracheophyta</taxon>
        <taxon>Spermatophyta</taxon>
        <taxon>Magnoliopsida</taxon>
        <taxon>eudicotyledons</taxon>
        <taxon>Gunneridae</taxon>
        <taxon>Pentapetalae</taxon>
        <taxon>asterids</taxon>
        <taxon>lamiids</taxon>
        <taxon>Solanales</taxon>
        <taxon>Convolvulaceae</taxon>
        <taxon>Cuscuteae</taxon>
        <taxon>Cuscuta</taxon>
        <taxon>Cuscuta subgen. Grammica</taxon>
        <taxon>Cuscuta sect. Cleistogrammica</taxon>
    </lineage>
</organism>
<dbReference type="EMBL" id="NQVE01000188">
    <property type="protein sequence ID" value="RAL41491.1"/>
    <property type="molecule type" value="Genomic_DNA"/>
</dbReference>
<reference evidence="1 2" key="1">
    <citation type="submission" date="2018-06" db="EMBL/GenBank/DDBJ databases">
        <title>The Genome of Cuscuta australis (Dodder) Provides Insight into the Evolution of Plant Parasitism.</title>
        <authorList>
            <person name="Liu H."/>
        </authorList>
    </citation>
    <scope>NUCLEOTIDE SEQUENCE [LARGE SCALE GENOMIC DNA]</scope>
    <source>
        <strain evidence="2">cv. Yunnan</strain>
        <tissue evidence="1">Vines</tissue>
    </source>
</reference>
<evidence type="ECO:0000313" key="1">
    <source>
        <dbReference type="EMBL" id="RAL41491.1"/>
    </source>
</evidence>
<keyword evidence="2" id="KW-1185">Reference proteome</keyword>